<reference evidence="2 3" key="1">
    <citation type="submission" date="2014-04" db="EMBL/GenBank/DDBJ databases">
        <title>Genome sequencing of Vibrio navarrensis strains.</title>
        <authorList>
            <person name="Gladney L.M."/>
            <person name="Katz L.S."/>
            <person name="Marino-Ramirez L."/>
            <person name="Jordan I.K."/>
        </authorList>
    </citation>
    <scope>NUCLEOTIDE SEQUENCE [LARGE SCALE GENOMIC DNA]</scope>
    <source>
        <strain evidence="2 3">ATCC 51183</strain>
    </source>
</reference>
<evidence type="ECO:0000313" key="3">
    <source>
        <dbReference type="Proteomes" id="UP000029994"/>
    </source>
</evidence>
<dbReference type="RefSeq" id="WP_039427448.1">
    <property type="nucleotide sequence ID" value="NZ_CP051120.1"/>
</dbReference>
<proteinExistence type="predicted"/>
<keyword evidence="1" id="KW-1133">Transmembrane helix</keyword>
<keyword evidence="3" id="KW-1185">Reference proteome</keyword>
<dbReference type="STRING" id="29495.EA26_11300"/>
<evidence type="ECO:0000256" key="1">
    <source>
        <dbReference type="SAM" id="Phobius"/>
    </source>
</evidence>
<dbReference type="AlphaFoldDB" id="A0A099LW05"/>
<dbReference type="Pfam" id="PF20398">
    <property type="entry name" value="DUF6691"/>
    <property type="match status" value="1"/>
</dbReference>
<protein>
    <submittedName>
        <fullName evidence="2">Transporter</fullName>
    </submittedName>
</protein>
<dbReference type="InterPro" id="IPR046513">
    <property type="entry name" value="DUF6691"/>
</dbReference>
<organism evidence="2 3">
    <name type="scientific">Vibrio navarrensis</name>
    <dbReference type="NCBI Taxonomy" id="29495"/>
    <lineage>
        <taxon>Bacteria</taxon>
        <taxon>Pseudomonadati</taxon>
        <taxon>Pseudomonadota</taxon>
        <taxon>Gammaproteobacteria</taxon>
        <taxon>Vibrionales</taxon>
        <taxon>Vibrionaceae</taxon>
        <taxon>Vibrio</taxon>
    </lineage>
</organism>
<gene>
    <name evidence="2" type="ORF">EA26_11300</name>
</gene>
<dbReference type="eggNOG" id="COG2391">
    <property type="taxonomic scope" value="Bacteria"/>
</dbReference>
<feature type="transmembrane region" description="Helical" evidence="1">
    <location>
        <begin position="45"/>
        <end position="64"/>
    </location>
</feature>
<keyword evidence="1" id="KW-0472">Membrane</keyword>
<accession>A0A099LW05</accession>
<dbReference type="EMBL" id="JMCG01000001">
    <property type="protein sequence ID" value="KGK11859.1"/>
    <property type="molecule type" value="Genomic_DNA"/>
</dbReference>
<feature type="transmembrane region" description="Helical" evidence="1">
    <location>
        <begin position="121"/>
        <end position="141"/>
    </location>
</feature>
<evidence type="ECO:0000313" key="2">
    <source>
        <dbReference type="EMBL" id="KGK11859.1"/>
    </source>
</evidence>
<dbReference type="Proteomes" id="UP000029994">
    <property type="component" value="Unassembled WGS sequence"/>
</dbReference>
<keyword evidence="1" id="KW-0812">Transmembrane</keyword>
<dbReference type="GeneID" id="43683755"/>
<feature type="transmembrane region" description="Helical" evidence="1">
    <location>
        <begin position="85"/>
        <end position="105"/>
    </location>
</feature>
<sequence>MNNFLFRFTSLVAGVLFGLGMAISGMIDPAKVIGFLDVAGQWDPSLMFVMGGALAVFMPGYFFIVRQQNKPVNAPSFCLSTQKRVDARLISGATLFGVGWGLAGICPGPAVASLGLGNPQIWIFFAAMMVGLGTTNLLICIRNERQVKTELA</sequence>
<comment type="caution">
    <text evidence="2">The sequence shown here is derived from an EMBL/GenBank/DDBJ whole genome shotgun (WGS) entry which is preliminary data.</text>
</comment>
<name>A0A099LW05_9VIBR</name>